<gene>
    <name evidence="2" type="ORF">CYNAS_LOCUS3202</name>
</gene>
<evidence type="ECO:0000256" key="1">
    <source>
        <dbReference type="SAM" id="SignalP"/>
    </source>
</evidence>
<keyword evidence="3" id="KW-1185">Reference proteome</keyword>
<reference evidence="2" key="1">
    <citation type="submission" date="2023-07" db="EMBL/GenBank/DDBJ databases">
        <authorList>
            <consortium name="CYATHOMIX"/>
        </authorList>
    </citation>
    <scope>NUCLEOTIDE SEQUENCE</scope>
    <source>
        <strain evidence="2">N/A</strain>
    </source>
</reference>
<protein>
    <submittedName>
        <fullName evidence="2">Uncharacterized protein</fullName>
    </submittedName>
</protein>
<evidence type="ECO:0000313" key="2">
    <source>
        <dbReference type="EMBL" id="CAJ0591219.1"/>
    </source>
</evidence>
<dbReference type="EMBL" id="CATQJL010000001">
    <property type="protein sequence ID" value="CAJ0591219.1"/>
    <property type="molecule type" value="Genomic_DNA"/>
</dbReference>
<organism evidence="2 3">
    <name type="scientific">Cylicocyclus nassatus</name>
    <name type="common">Nematode worm</name>
    <dbReference type="NCBI Taxonomy" id="53992"/>
    <lineage>
        <taxon>Eukaryota</taxon>
        <taxon>Metazoa</taxon>
        <taxon>Ecdysozoa</taxon>
        <taxon>Nematoda</taxon>
        <taxon>Chromadorea</taxon>
        <taxon>Rhabditida</taxon>
        <taxon>Rhabditina</taxon>
        <taxon>Rhabditomorpha</taxon>
        <taxon>Strongyloidea</taxon>
        <taxon>Strongylidae</taxon>
        <taxon>Cylicocyclus</taxon>
    </lineage>
</organism>
<evidence type="ECO:0000313" key="3">
    <source>
        <dbReference type="Proteomes" id="UP001176961"/>
    </source>
</evidence>
<dbReference type="Proteomes" id="UP001176961">
    <property type="component" value="Unassembled WGS sequence"/>
</dbReference>
<name>A0AA36GGC0_CYLNA</name>
<proteinExistence type="predicted"/>
<dbReference type="AlphaFoldDB" id="A0AA36GGC0"/>
<comment type="caution">
    <text evidence="2">The sequence shown here is derived from an EMBL/GenBank/DDBJ whole genome shotgun (WGS) entry which is preliminary data.</text>
</comment>
<keyword evidence="1" id="KW-0732">Signal</keyword>
<sequence>MMIRWLVLSGVPILASLLDNCYPGYNQSHYDPDRQLDLNCSNKTGKSLNFTFKSNFVRLLKDKLNLTLWPPYNCTLEVNATNSTIVQEKVTAEQGFWTPLTHVKKEPDAIASKLFDTYKSRSLYIPEMLTNALSFGCNFGTMSSGSFFSESYFACIVEDKPSLVC</sequence>
<feature type="signal peptide" evidence="1">
    <location>
        <begin position="1"/>
        <end position="17"/>
    </location>
</feature>
<accession>A0AA36GGC0</accession>
<feature type="chain" id="PRO_5041372646" evidence="1">
    <location>
        <begin position="18"/>
        <end position="165"/>
    </location>
</feature>